<sequence length="191" mass="21640">MKSETFIKEKNSFIIAIAAVSGGGKTEITKALVNQLPHAVALHFDGFALAGPSSIIQWIEKGADPHAWDITPIVEAVQRFKQNYAYIILDFPFSYLHQALASEIDLSFFIDTPLDIALARRIVRDFELLEDIHDDLRFYLEKGRGAYIHMLETARMDADKIIDGTLSKEETMQQIIEEVNRRIKDGSDSDR</sequence>
<dbReference type="InterPro" id="IPR027417">
    <property type="entry name" value="P-loop_NTPase"/>
</dbReference>
<gene>
    <name evidence="1" type="ORF">H9655_18040</name>
</gene>
<evidence type="ECO:0000313" key="1">
    <source>
        <dbReference type="EMBL" id="MBD7938940.1"/>
    </source>
</evidence>
<comment type="caution">
    <text evidence="1">The sequence shown here is derived from an EMBL/GenBank/DDBJ whole genome shotgun (WGS) entry which is preliminary data.</text>
</comment>
<protein>
    <recommendedName>
        <fullName evidence="3">Uridine kinase</fullName>
    </recommendedName>
</protein>
<keyword evidence="2" id="KW-1185">Reference proteome</keyword>
<dbReference type="RefSeq" id="WP_191816640.1">
    <property type="nucleotide sequence ID" value="NZ_JACSQT010000010.1"/>
</dbReference>
<proteinExistence type="predicted"/>
<dbReference type="Proteomes" id="UP000657931">
    <property type="component" value="Unassembled WGS sequence"/>
</dbReference>
<dbReference type="Gene3D" id="3.40.50.300">
    <property type="entry name" value="P-loop containing nucleotide triphosphate hydrolases"/>
    <property type="match status" value="1"/>
</dbReference>
<organism evidence="1 2">
    <name type="scientific">Cytobacillus stercorigallinarum</name>
    <dbReference type="NCBI Taxonomy" id="2762240"/>
    <lineage>
        <taxon>Bacteria</taxon>
        <taxon>Bacillati</taxon>
        <taxon>Bacillota</taxon>
        <taxon>Bacilli</taxon>
        <taxon>Bacillales</taxon>
        <taxon>Bacillaceae</taxon>
        <taxon>Cytobacillus</taxon>
    </lineage>
</organism>
<reference evidence="1 2" key="1">
    <citation type="submission" date="2020-08" db="EMBL/GenBank/DDBJ databases">
        <title>A Genomic Blueprint of the Chicken Gut Microbiome.</title>
        <authorList>
            <person name="Gilroy R."/>
            <person name="Ravi A."/>
            <person name="Getino M."/>
            <person name="Pursley I."/>
            <person name="Horton D.L."/>
            <person name="Alikhan N.-F."/>
            <person name="Baker D."/>
            <person name="Gharbi K."/>
            <person name="Hall N."/>
            <person name="Watson M."/>
            <person name="Adriaenssens E.M."/>
            <person name="Foster-Nyarko E."/>
            <person name="Jarju S."/>
            <person name="Secka A."/>
            <person name="Antonio M."/>
            <person name="Oren A."/>
            <person name="Chaudhuri R."/>
            <person name="La Ragione R.M."/>
            <person name="Hildebrand F."/>
            <person name="Pallen M.J."/>
        </authorList>
    </citation>
    <scope>NUCLEOTIDE SEQUENCE [LARGE SCALE GENOMIC DNA]</scope>
    <source>
        <strain evidence="1 2">Sa5YUA1</strain>
    </source>
</reference>
<evidence type="ECO:0008006" key="3">
    <source>
        <dbReference type="Google" id="ProtNLM"/>
    </source>
</evidence>
<name>A0ABR8QTT6_9BACI</name>
<dbReference type="EMBL" id="JACSQT010000010">
    <property type="protein sequence ID" value="MBD7938940.1"/>
    <property type="molecule type" value="Genomic_DNA"/>
</dbReference>
<dbReference type="SUPFAM" id="SSF52540">
    <property type="entry name" value="P-loop containing nucleoside triphosphate hydrolases"/>
    <property type="match status" value="1"/>
</dbReference>
<accession>A0ABR8QTT6</accession>
<evidence type="ECO:0000313" key="2">
    <source>
        <dbReference type="Proteomes" id="UP000657931"/>
    </source>
</evidence>